<dbReference type="AlphaFoldDB" id="A0A4R6V0Q6"/>
<evidence type="ECO:0000313" key="3">
    <source>
        <dbReference type="Proteomes" id="UP000295281"/>
    </source>
</evidence>
<sequence length="570" mass="59185">MKRRDQSQTEQLRKALAEREARLQEAQARLAALEGSTSLQVGRALTGAAKKPGRGLVRLPRELYRLWRGSSGAGGHATGGRVRGATEPVRSYDAERQEARLLAGQATARDDRIVIAGILSAEARAALEHCARIIPLRPHDVQVVFDSVDVDLVLVSASAARPGNLWAHVGSPAAVDRTRALRWVLESAAARGVPSILVKDVPAPPALAGLGFEHVHDGDLGVPLHRFNPIAAEPERGAVPVHVSGAAAAPALPPALAGQGPDRIVRAEPAWDGLPDTLRAAASAVVDTAALADRAAACGARALLVGARPEPDLPQSVARTGAGAEDLARVAAAGPLTPGELRLALRSIFLARATPVRLAELLERVSLAPGSGSPALPLAGRAVAVLARPLDDTESLALADDVFRQRHPPAEIVVPASRVRFAGVERLRARGFAVRAVPDPERGASPYGEWARLAAAATTPWTALWESPGGESLLADALCAAECSGADAVGPAVTAGGGTGGRSGADDLGWAAAGQEYVFVSEVRPVLARRDLVRKGLHPGVWSRHGARLLALGDLRPTGHDTAPDHAHAG</sequence>
<keyword evidence="3" id="KW-1185">Reference proteome</keyword>
<feature type="coiled-coil region" evidence="1">
    <location>
        <begin position="9"/>
        <end position="36"/>
    </location>
</feature>
<dbReference type="Proteomes" id="UP000295281">
    <property type="component" value="Unassembled WGS sequence"/>
</dbReference>
<evidence type="ECO:0000313" key="2">
    <source>
        <dbReference type="EMBL" id="TDQ51923.1"/>
    </source>
</evidence>
<evidence type="ECO:0000256" key="1">
    <source>
        <dbReference type="SAM" id="Coils"/>
    </source>
</evidence>
<protein>
    <submittedName>
        <fullName evidence="2">Uncharacterized protein</fullName>
    </submittedName>
</protein>
<proteinExistence type="predicted"/>
<keyword evidence="1" id="KW-0175">Coiled coil</keyword>
<reference evidence="2 3" key="1">
    <citation type="submission" date="2019-03" db="EMBL/GenBank/DDBJ databases">
        <title>Genomic Encyclopedia of Type Strains, Phase IV (KMG-IV): sequencing the most valuable type-strain genomes for metagenomic binning, comparative biology and taxonomic classification.</title>
        <authorList>
            <person name="Goeker M."/>
        </authorList>
    </citation>
    <scope>NUCLEOTIDE SEQUENCE [LARGE SCALE GENOMIC DNA]</scope>
    <source>
        <strain evidence="2 3">DSM 46770</strain>
    </source>
</reference>
<gene>
    <name evidence="2" type="ORF">EV190_10933</name>
</gene>
<name>A0A4R6V0Q6_9ACTN</name>
<comment type="caution">
    <text evidence="2">The sequence shown here is derived from an EMBL/GenBank/DDBJ whole genome shotgun (WGS) entry which is preliminary data.</text>
</comment>
<organism evidence="2 3">
    <name type="scientific">Actinorugispora endophytica</name>
    <dbReference type="NCBI Taxonomy" id="1605990"/>
    <lineage>
        <taxon>Bacteria</taxon>
        <taxon>Bacillati</taxon>
        <taxon>Actinomycetota</taxon>
        <taxon>Actinomycetes</taxon>
        <taxon>Streptosporangiales</taxon>
        <taxon>Nocardiopsidaceae</taxon>
        <taxon>Actinorugispora</taxon>
    </lineage>
</organism>
<accession>A0A4R6V0Q6</accession>
<dbReference type="RefSeq" id="WP_133741851.1">
    <property type="nucleotide sequence ID" value="NZ_SNYN01000009.1"/>
</dbReference>
<dbReference type="OrthoDB" id="3915723at2"/>
<dbReference type="EMBL" id="SNYN01000009">
    <property type="protein sequence ID" value="TDQ51923.1"/>
    <property type="molecule type" value="Genomic_DNA"/>
</dbReference>